<protein>
    <recommendedName>
        <fullName evidence="3">Rhamnan synthesis protein F</fullName>
    </recommendedName>
</protein>
<keyword evidence="2" id="KW-1185">Reference proteome</keyword>
<evidence type="ECO:0000313" key="2">
    <source>
        <dbReference type="Proteomes" id="UP000240996"/>
    </source>
</evidence>
<sequence length="305" mass="34717">MGILTTLNRWRGKKPQVFTKMPASELERCWTFCPTRASAGVWAIRYHSLVSGLRRRPAYSLIKPVFPAPRWTCYFIYLPDAQLSEAHRFTLRKLRAIGRPILVICATPNLDRMPSDLLDLCDALFWKSLPGYDFSAYRIGLDAIANGSPHADVFVLNDSVYGPFIQLEPFLSDPPWDLTGFTAFSLVENHIQSYAFHIKDVTTKLVSYLGPAMPRNLVCDDYRSVVYLQETRLARIAAKHMSVGSFWYADAARCGDPTIYSGLDMMEYGFPFMKKSLFTRNKGLYDVDTLNRALLDRGHPLPKEP</sequence>
<evidence type="ECO:0000313" key="1">
    <source>
        <dbReference type="EMBL" id="PTM47983.1"/>
    </source>
</evidence>
<proteinExistence type="predicted"/>
<reference evidence="1 2" key="1">
    <citation type="submission" date="2018-04" db="EMBL/GenBank/DDBJ databases">
        <title>Genomic Encyclopedia of Type Strains, Phase III (KMG-III): the genomes of soil and plant-associated and newly described type strains.</title>
        <authorList>
            <person name="Whitman W."/>
        </authorList>
    </citation>
    <scope>NUCLEOTIDE SEQUENCE [LARGE SCALE GENOMIC DNA]</scope>
    <source>
        <strain evidence="1 2">NW12</strain>
    </source>
</reference>
<dbReference type="AlphaFoldDB" id="A0A2T4YW30"/>
<dbReference type="Proteomes" id="UP000240996">
    <property type="component" value="Unassembled WGS sequence"/>
</dbReference>
<name>A0A2T4YW30_9SPHN</name>
<dbReference type="EMBL" id="PZZN01000001">
    <property type="protein sequence ID" value="PTM47983.1"/>
    <property type="molecule type" value="Genomic_DNA"/>
</dbReference>
<gene>
    <name evidence="1" type="ORF">C8J24_1390</name>
</gene>
<comment type="caution">
    <text evidence="1">The sequence shown here is derived from an EMBL/GenBank/DDBJ whole genome shotgun (WGS) entry which is preliminary data.</text>
</comment>
<accession>A0A2T4YW30</accession>
<organism evidence="1 2">
    <name type="scientific">Sphingomonas aerolata</name>
    <dbReference type="NCBI Taxonomy" id="185951"/>
    <lineage>
        <taxon>Bacteria</taxon>
        <taxon>Pseudomonadati</taxon>
        <taxon>Pseudomonadota</taxon>
        <taxon>Alphaproteobacteria</taxon>
        <taxon>Sphingomonadales</taxon>
        <taxon>Sphingomonadaceae</taxon>
        <taxon>Sphingomonas</taxon>
    </lineage>
</organism>
<evidence type="ECO:0008006" key="3">
    <source>
        <dbReference type="Google" id="ProtNLM"/>
    </source>
</evidence>
<dbReference type="Pfam" id="PF05045">
    <property type="entry name" value="RgpF"/>
    <property type="match status" value="1"/>
</dbReference>
<dbReference type="InterPro" id="IPR007739">
    <property type="entry name" value="RgpF"/>
</dbReference>